<dbReference type="EMBL" id="AGNL01015261">
    <property type="protein sequence ID" value="EJK66109.1"/>
    <property type="molecule type" value="Genomic_DNA"/>
</dbReference>
<dbReference type="Proteomes" id="UP000266841">
    <property type="component" value="Unassembled WGS sequence"/>
</dbReference>
<sequence length="474" mass="52486">MYQQSKDTLVTIGREWRTEAYSVHVAGSANNAVIKAESDCNDRNSFVSIFPIKEESGSAVEDVPEKLKGIFPESGIHLLVAASSHNQVQSELGKLVKDRNNGSTYSNGVKAFIIKPKERIGSEETAFRGAPWDKLKFKSGATQGDKITSVRLKQDLQDGAGLSIFYNLQVYNGLPVTIHSRDATSLTFNVVLSSDLDGSAWAIAGRHYLPSVKEQDKFGNYDQTVKVAQTRKTLLLVGPPRTYQVKIDNLNAGRRYLIVLEPVDSLMNKFDTHDQNEKIKLAKANAQEYTSCTCGSHPNVKTDFFGSPYALPRSSVLPVEQSNGRIKLKFAEGSLCGDGFAFARRKVAQSCDEIADSSTLATFAPDYFVESSECGAEIDISLDYQDHVKDLEVGAMYCYHVHAFAKEYMVNLNLSDGSYVRRSENPLKLPHRVAWHELGVICEDWNEDVSTSWRATSKGNDPGMEAAEDKRVGR</sequence>
<protein>
    <submittedName>
        <fullName evidence="2">Uncharacterized protein</fullName>
    </submittedName>
</protein>
<evidence type="ECO:0000256" key="1">
    <source>
        <dbReference type="SAM" id="MobiDB-lite"/>
    </source>
</evidence>
<evidence type="ECO:0000313" key="3">
    <source>
        <dbReference type="Proteomes" id="UP000266841"/>
    </source>
</evidence>
<accession>K0SMC5</accession>
<dbReference type="eggNOG" id="ENOG502SF2C">
    <property type="taxonomic scope" value="Eukaryota"/>
</dbReference>
<evidence type="ECO:0000313" key="2">
    <source>
        <dbReference type="EMBL" id="EJK66109.1"/>
    </source>
</evidence>
<feature type="region of interest" description="Disordered" evidence="1">
    <location>
        <begin position="453"/>
        <end position="474"/>
    </location>
</feature>
<name>K0SMC5_THAOC</name>
<comment type="caution">
    <text evidence="2">The sequence shown here is derived from an EMBL/GenBank/DDBJ whole genome shotgun (WGS) entry which is preliminary data.</text>
</comment>
<proteinExistence type="predicted"/>
<reference evidence="2 3" key="1">
    <citation type="journal article" date="2012" name="Genome Biol.">
        <title>Genome and low-iron response of an oceanic diatom adapted to chronic iron limitation.</title>
        <authorList>
            <person name="Lommer M."/>
            <person name="Specht M."/>
            <person name="Roy A.S."/>
            <person name="Kraemer L."/>
            <person name="Andreson R."/>
            <person name="Gutowska M.A."/>
            <person name="Wolf J."/>
            <person name="Bergner S.V."/>
            <person name="Schilhabel M.B."/>
            <person name="Klostermeier U.C."/>
            <person name="Beiko R.G."/>
            <person name="Rosenstiel P."/>
            <person name="Hippler M."/>
            <person name="Laroche J."/>
        </authorList>
    </citation>
    <scope>NUCLEOTIDE SEQUENCE [LARGE SCALE GENOMIC DNA]</scope>
    <source>
        <strain evidence="2 3">CCMP1005</strain>
    </source>
</reference>
<keyword evidence="3" id="KW-1185">Reference proteome</keyword>
<gene>
    <name evidence="2" type="ORF">THAOC_12990</name>
</gene>
<dbReference type="AlphaFoldDB" id="K0SMC5"/>
<organism evidence="2 3">
    <name type="scientific">Thalassiosira oceanica</name>
    <name type="common">Marine diatom</name>
    <dbReference type="NCBI Taxonomy" id="159749"/>
    <lineage>
        <taxon>Eukaryota</taxon>
        <taxon>Sar</taxon>
        <taxon>Stramenopiles</taxon>
        <taxon>Ochrophyta</taxon>
        <taxon>Bacillariophyta</taxon>
        <taxon>Coscinodiscophyceae</taxon>
        <taxon>Thalassiosirophycidae</taxon>
        <taxon>Thalassiosirales</taxon>
        <taxon>Thalassiosiraceae</taxon>
        <taxon>Thalassiosira</taxon>
    </lineage>
</organism>